<keyword evidence="3" id="KW-1185">Reference proteome</keyword>
<evidence type="ECO:0000313" key="2">
    <source>
        <dbReference type="EMBL" id="EEW26827.1"/>
    </source>
</evidence>
<dbReference type="Gene3D" id="3.40.50.1110">
    <property type="entry name" value="SGNH hydrolase"/>
    <property type="match status" value="1"/>
</dbReference>
<dbReference type="Pfam" id="PF13472">
    <property type="entry name" value="Lipase_GDSL_2"/>
    <property type="match status" value="1"/>
</dbReference>
<dbReference type="STRING" id="371731.Rsw2DRAFT_0062"/>
<protein>
    <submittedName>
        <fullName evidence="2">Lipolytic protein G-D-S-L family</fullName>
    </submittedName>
</protein>
<gene>
    <name evidence="2" type="ORF">Rsw2DRAFT_0062</name>
</gene>
<dbReference type="OrthoDB" id="164654at2"/>
<sequence length="212" mass="22285">MRSLMCFGDSNTHGTMPMAELSDIGRYGRDLRWPGLLARALPGWQVIEEGHPGRTTLHDDPVEGPHRNGLRLLPALLESHRPLDLVILKLGTNDLKGRFSVNATDIALSLEKLIAVIRASGCGPEGAAPAVLLVAPPPILEVGCLAEIFEGGAIKSQALGAALARVAVRAGVPLVDAADHIAVSDLDGIHYDAGAHAALAEVLAQAVRQQFA</sequence>
<dbReference type="SUPFAM" id="SSF52266">
    <property type="entry name" value="SGNH hydrolase"/>
    <property type="match status" value="1"/>
</dbReference>
<dbReference type="Proteomes" id="UP000010121">
    <property type="component" value="Unassembled WGS sequence"/>
</dbReference>
<dbReference type="CDD" id="cd01839">
    <property type="entry name" value="SGNH_arylesterase_like"/>
    <property type="match status" value="1"/>
</dbReference>
<organism evidence="2 3">
    <name type="scientific">Rhodobacter ferrooxidans</name>
    <dbReference type="NCBI Taxonomy" id="371731"/>
    <lineage>
        <taxon>Bacteria</taxon>
        <taxon>Pseudomonadati</taxon>
        <taxon>Pseudomonadota</taxon>
        <taxon>Alphaproteobacteria</taxon>
        <taxon>Rhodobacterales</taxon>
        <taxon>Rhodobacter group</taxon>
        <taxon>Rhodobacter</taxon>
    </lineage>
</organism>
<accession>C8RW84</accession>
<feature type="domain" description="SGNH hydrolase-type esterase" evidence="1">
    <location>
        <begin position="6"/>
        <end position="192"/>
    </location>
</feature>
<dbReference type="GO" id="GO:0016788">
    <property type="term" value="F:hydrolase activity, acting on ester bonds"/>
    <property type="evidence" value="ECO:0007669"/>
    <property type="project" value="UniProtKB-ARBA"/>
</dbReference>
<dbReference type="InterPro" id="IPR051532">
    <property type="entry name" value="Ester_Hydrolysis_Enzymes"/>
</dbReference>
<evidence type="ECO:0000259" key="1">
    <source>
        <dbReference type="Pfam" id="PF13472"/>
    </source>
</evidence>
<dbReference type="PANTHER" id="PTHR30383:SF29">
    <property type="entry name" value="SGNH HYDROLASE-TYPE ESTERASE DOMAIN-CONTAINING PROTEIN"/>
    <property type="match status" value="1"/>
</dbReference>
<evidence type="ECO:0000313" key="3">
    <source>
        <dbReference type="Proteomes" id="UP000010121"/>
    </source>
</evidence>
<dbReference type="InterPro" id="IPR013830">
    <property type="entry name" value="SGNH_hydro"/>
</dbReference>
<proteinExistence type="predicted"/>
<dbReference type="InterPro" id="IPR036514">
    <property type="entry name" value="SGNH_hydro_sf"/>
</dbReference>
<reference evidence="2 3" key="1">
    <citation type="submission" date="2009-08" db="EMBL/GenBank/DDBJ databases">
        <title>The draft genome of Rhodobacter sp. SW2.</title>
        <authorList>
            <consortium name="US DOE Joint Genome Institute (JGI-PGF)"/>
            <person name="Lucas S."/>
            <person name="Copeland A."/>
            <person name="Lapidus A."/>
            <person name="Glavina del Rio T."/>
            <person name="Tice H."/>
            <person name="Bruce D."/>
            <person name="Goodwin L."/>
            <person name="Pitluck S."/>
            <person name="Larimer F."/>
            <person name="Land M.L."/>
            <person name="Hauser L."/>
            <person name="Emerson D."/>
        </authorList>
    </citation>
    <scope>NUCLEOTIDE SEQUENCE [LARGE SCALE GENOMIC DNA]</scope>
    <source>
        <strain evidence="2 3">SW2</strain>
    </source>
</reference>
<dbReference type="AlphaFoldDB" id="C8RW84"/>
<dbReference type="eggNOG" id="COG2755">
    <property type="taxonomic scope" value="Bacteria"/>
</dbReference>
<dbReference type="PANTHER" id="PTHR30383">
    <property type="entry name" value="THIOESTERASE 1/PROTEASE 1/LYSOPHOSPHOLIPASE L1"/>
    <property type="match status" value="1"/>
</dbReference>
<name>C8RW84_9RHOB</name>
<dbReference type="EMBL" id="ACYY01000001">
    <property type="protein sequence ID" value="EEW26827.1"/>
    <property type="molecule type" value="Genomic_DNA"/>
</dbReference>
<dbReference type="RefSeq" id="WP_008026872.1">
    <property type="nucleotide sequence ID" value="NZ_ACYY01000001.1"/>
</dbReference>
<comment type="caution">
    <text evidence="2">The sequence shown here is derived from an EMBL/GenBank/DDBJ whole genome shotgun (WGS) entry which is preliminary data.</text>
</comment>